<proteinExistence type="predicted"/>
<gene>
    <name evidence="2" type="ORF">FrCorBMG51_04235</name>
</gene>
<dbReference type="RefSeq" id="WP_047221791.1">
    <property type="nucleotide sequence ID" value="NZ_JWIO01000004.1"/>
</dbReference>
<dbReference type="Proteomes" id="UP000035425">
    <property type="component" value="Unassembled WGS sequence"/>
</dbReference>
<evidence type="ECO:0000313" key="3">
    <source>
        <dbReference type="Proteomes" id="UP000035425"/>
    </source>
</evidence>
<feature type="domain" description="Carrier" evidence="1">
    <location>
        <begin position="12"/>
        <end position="86"/>
    </location>
</feature>
<dbReference type="Pfam" id="PF00550">
    <property type="entry name" value="PP-binding"/>
    <property type="match status" value="1"/>
</dbReference>
<accession>A0ABR5F743</accession>
<comment type="caution">
    <text evidence="2">The sequence shown here is derived from an EMBL/GenBank/DDBJ whole genome shotgun (WGS) entry which is preliminary data.</text>
</comment>
<name>A0ABR5F743_9ACTN</name>
<keyword evidence="3" id="KW-1185">Reference proteome</keyword>
<reference evidence="2 3" key="1">
    <citation type="submission" date="2014-12" db="EMBL/GenBank/DDBJ databases">
        <title>Frankia sp. BMG5.1 draft genome.</title>
        <authorList>
            <person name="Gtari M."/>
            <person name="Ghodhbane-Gtari F."/>
            <person name="Nouioui I."/>
            <person name="Ktari A."/>
            <person name="Hezbri K."/>
            <person name="Mimouni W."/>
            <person name="Sbissi I."/>
            <person name="Ayari A."/>
            <person name="Yamanaka T."/>
            <person name="Normand P."/>
            <person name="Tisa L.S."/>
            <person name="Boudabous A."/>
        </authorList>
    </citation>
    <scope>NUCLEOTIDE SEQUENCE [LARGE SCALE GENOMIC DNA]</scope>
    <source>
        <strain evidence="2 3">BMG5.1</strain>
    </source>
</reference>
<dbReference type="EMBL" id="JWIO01000004">
    <property type="protein sequence ID" value="KLL12493.1"/>
    <property type="molecule type" value="Genomic_DNA"/>
</dbReference>
<dbReference type="SUPFAM" id="SSF47336">
    <property type="entry name" value="ACP-like"/>
    <property type="match status" value="1"/>
</dbReference>
<dbReference type="PROSITE" id="PS50075">
    <property type="entry name" value="CARRIER"/>
    <property type="match status" value="1"/>
</dbReference>
<dbReference type="Gene3D" id="1.10.1200.10">
    <property type="entry name" value="ACP-like"/>
    <property type="match status" value="1"/>
</dbReference>
<dbReference type="InterPro" id="IPR009081">
    <property type="entry name" value="PP-bd_ACP"/>
</dbReference>
<dbReference type="InterPro" id="IPR036736">
    <property type="entry name" value="ACP-like_sf"/>
</dbReference>
<evidence type="ECO:0000259" key="1">
    <source>
        <dbReference type="PROSITE" id="PS50075"/>
    </source>
</evidence>
<organism evidence="2 3">
    <name type="scientific">Protofrankia coriariae</name>
    <dbReference type="NCBI Taxonomy" id="1562887"/>
    <lineage>
        <taxon>Bacteria</taxon>
        <taxon>Bacillati</taxon>
        <taxon>Actinomycetota</taxon>
        <taxon>Actinomycetes</taxon>
        <taxon>Frankiales</taxon>
        <taxon>Frankiaceae</taxon>
        <taxon>Protofrankia</taxon>
    </lineage>
</organism>
<sequence>MSVEATGETRSVVTAATIREILVERAGVDPDVFAGNESLSLAELQIDSLAVLELQAVLVERFGVEIPDEAVTMTVGEIAAVANEDR</sequence>
<evidence type="ECO:0000313" key="2">
    <source>
        <dbReference type="EMBL" id="KLL12493.1"/>
    </source>
</evidence>
<protein>
    <submittedName>
        <fullName evidence="2">Phosphopantetheine-binding protein</fullName>
    </submittedName>
</protein>